<keyword evidence="1" id="KW-0812">Transmembrane</keyword>
<keyword evidence="3" id="KW-1185">Reference proteome</keyword>
<dbReference type="Proteomes" id="UP001530293">
    <property type="component" value="Unassembled WGS sequence"/>
</dbReference>
<organism evidence="2 3">
    <name type="scientific">Discostella pseudostelligera</name>
    <dbReference type="NCBI Taxonomy" id="259834"/>
    <lineage>
        <taxon>Eukaryota</taxon>
        <taxon>Sar</taxon>
        <taxon>Stramenopiles</taxon>
        <taxon>Ochrophyta</taxon>
        <taxon>Bacillariophyta</taxon>
        <taxon>Coscinodiscophyceae</taxon>
        <taxon>Thalassiosirophycidae</taxon>
        <taxon>Stephanodiscales</taxon>
        <taxon>Stephanodiscaceae</taxon>
        <taxon>Discostella</taxon>
    </lineage>
</organism>
<keyword evidence="1" id="KW-0472">Membrane</keyword>
<accession>A0ABD3M786</accession>
<proteinExistence type="predicted"/>
<comment type="caution">
    <text evidence="2">The sequence shown here is derived from an EMBL/GenBank/DDBJ whole genome shotgun (WGS) entry which is preliminary data.</text>
</comment>
<gene>
    <name evidence="2" type="ORF">ACHAWU_008288</name>
</gene>
<reference evidence="2 3" key="1">
    <citation type="submission" date="2024-10" db="EMBL/GenBank/DDBJ databases">
        <title>Updated reference genomes for cyclostephanoid diatoms.</title>
        <authorList>
            <person name="Roberts W.R."/>
            <person name="Alverson A.J."/>
        </authorList>
    </citation>
    <scope>NUCLEOTIDE SEQUENCE [LARGE SCALE GENOMIC DNA]</scope>
    <source>
        <strain evidence="2 3">AJA232-27</strain>
    </source>
</reference>
<evidence type="ECO:0000256" key="1">
    <source>
        <dbReference type="SAM" id="Phobius"/>
    </source>
</evidence>
<feature type="transmembrane region" description="Helical" evidence="1">
    <location>
        <begin position="106"/>
        <end position="129"/>
    </location>
</feature>
<protein>
    <submittedName>
        <fullName evidence="2">Uncharacterized protein</fullName>
    </submittedName>
</protein>
<dbReference type="AlphaFoldDB" id="A0ABD3M786"/>
<dbReference type="EMBL" id="JALLBG020000228">
    <property type="protein sequence ID" value="KAL3758534.1"/>
    <property type="molecule type" value="Genomic_DNA"/>
</dbReference>
<keyword evidence="1" id="KW-1133">Transmembrane helix</keyword>
<evidence type="ECO:0000313" key="2">
    <source>
        <dbReference type="EMBL" id="KAL3758534.1"/>
    </source>
</evidence>
<sequence length="142" mass="15624">MSSAMTDPTALRQSNKLATLDGATRALESLVATILVLGQKYLPIYDYDDDDVKKCVGEVIFNTDPLLINNILDLDLSIRITGYRSPKQLLLLHVFDTNQTNSEPTLLLLVSAAARFGWLLCMLFAGGGFNRFTLSAMRHASS</sequence>
<name>A0ABD3M786_9STRA</name>
<evidence type="ECO:0000313" key="3">
    <source>
        <dbReference type="Proteomes" id="UP001530293"/>
    </source>
</evidence>